<comment type="pathway">
    <text evidence="1">Protein modification; protein ubiquitination.</text>
</comment>
<evidence type="ECO:0000259" key="4">
    <source>
        <dbReference type="PROSITE" id="PS50144"/>
    </source>
</evidence>
<dbReference type="InterPro" id="IPR000210">
    <property type="entry name" value="BTB/POZ_dom"/>
</dbReference>
<dbReference type="InterPro" id="IPR056423">
    <property type="entry name" value="BACK_BPM_SPOP"/>
</dbReference>
<evidence type="ECO:0000259" key="3">
    <source>
        <dbReference type="PROSITE" id="PS50097"/>
    </source>
</evidence>
<dbReference type="InterPro" id="IPR002083">
    <property type="entry name" value="MATH/TRAF_dom"/>
</dbReference>
<dbReference type="Proteomes" id="UP000324897">
    <property type="component" value="Chromosome 2"/>
</dbReference>
<evidence type="ECO:0000313" key="5">
    <source>
        <dbReference type="EMBL" id="TVU24178.1"/>
    </source>
</evidence>
<dbReference type="Pfam" id="PF22486">
    <property type="entry name" value="MATH_2"/>
    <property type="match status" value="1"/>
</dbReference>
<protein>
    <recommendedName>
        <fullName evidence="7">BTB domain-containing protein</fullName>
    </recommendedName>
</protein>
<dbReference type="SUPFAM" id="SSF49599">
    <property type="entry name" value="TRAF domain-like"/>
    <property type="match status" value="1"/>
</dbReference>
<dbReference type="Gene3D" id="1.25.40.420">
    <property type="match status" value="1"/>
</dbReference>
<feature type="non-terminal residue" evidence="5">
    <location>
        <position position="1"/>
    </location>
</feature>
<dbReference type="InterPro" id="IPR011333">
    <property type="entry name" value="SKP1/BTB/POZ_sf"/>
</dbReference>
<dbReference type="PANTHER" id="PTHR26379:SF483">
    <property type="entry name" value="OS11G0619800 PROTEIN"/>
    <property type="match status" value="1"/>
</dbReference>
<name>A0A5J9ULJ2_9POAL</name>
<accession>A0A5J9ULJ2</accession>
<feature type="domain" description="BTB" evidence="3">
    <location>
        <begin position="191"/>
        <end position="258"/>
    </location>
</feature>
<evidence type="ECO:0000313" key="6">
    <source>
        <dbReference type="Proteomes" id="UP000324897"/>
    </source>
</evidence>
<comment type="caution">
    <text evidence="5">The sequence shown here is derived from an EMBL/GenBank/DDBJ whole genome shotgun (WGS) entry which is preliminary data.</text>
</comment>
<dbReference type="Gene3D" id="3.30.710.10">
    <property type="entry name" value="Potassium Channel Kv1.1, Chain A"/>
    <property type="match status" value="1"/>
</dbReference>
<dbReference type="PANTHER" id="PTHR26379">
    <property type="entry name" value="BTB/POZ AND MATH DOMAIN-CONTAINING PROTEIN 1"/>
    <property type="match status" value="1"/>
</dbReference>
<dbReference type="InterPro" id="IPR045005">
    <property type="entry name" value="BPM1-6"/>
</dbReference>
<dbReference type="Gramene" id="TVU24178">
    <property type="protein sequence ID" value="TVU24178"/>
    <property type="gene ID" value="EJB05_26581"/>
</dbReference>
<dbReference type="PROSITE" id="PS50144">
    <property type="entry name" value="MATH"/>
    <property type="match status" value="1"/>
</dbReference>
<dbReference type="SMART" id="SM00225">
    <property type="entry name" value="BTB"/>
    <property type="match status" value="1"/>
</dbReference>
<dbReference type="Pfam" id="PF00651">
    <property type="entry name" value="BTB"/>
    <property type="match status" value="1"/>
</dbReference>
<dbReference type="PROSITE" id="PS50097">
    <property type="entry name" value="BTB"/>
    <property type="match status" value="1"/>
</dbReference>
<evidence type="ECO:0008006" key="7">
    <source>
        <dbReference type="Google" id="ProtNLM"/>
    </source>
</evidence>
<proteinExistence type="inferred from homology"/>
<dbReference type="Gene3D" id="2.60.210.10">
    <property type="entry name" value="Apoptosis, Tumor Necrosis Factor Receptor Associated Protein 2, Chain A"/>
    <property type="match status" value="1"/>
</dbReference>
<feature type="domain" description="MATH" evidence="4">
    <location>
        <begin position="25"/>
        <end position="154"/>
    </location>
</feature>
<sequence>MPPPQSAPADGGSGISSTVCARTETGWHVLKVEGYSLIKKVIGIGNHIKSGTFNVGGHSWCIRCFPDGHNNESADWICVDVYLNNPPPAGDIKVRFKLSLLDQAGEPVPAYTKMGSTSSFSSTATSWGFFHFIERKVLESSYLKGNSFKIRCDVTAIMEICTETKREESLCVPPSDIHCHLGAILANNVRVDVTVEVGGEVFMAHRIVLAARSPVFMAELFGPMKENVSTHVQIDDMEAKVFKVFLHFIYNDSLPEIEEGDKMIMAQHLLVAADKYNMERLKLICEGILRNYIDSSLVATTLVLAEQHGCHGLKAACFNFLKSPGNLTAAMASDGFQHLKSSCPSLLEELLAKLKYGVLMQ</sequence>
<dbReference type="Pfam" id="PF24570">
    <property type="entry name" value="BACK_BPM_SPOP"/>
    <property type="match status" value="1"/>
</dbReference>
<dbReference type="EMBL" id="RWGY01000013">
    <property type="protein sequence ID" value="TVU24178.1"/>
    <property type="molecule type" value="Genomic_DNA"/>
</dbReference>
<comment type="similarity">
    <text evidence="2">Belongs to the Tdpoz family.</text>
</comment>
<dbReference type="GO" id="GO:0016567">
    <property type="term" value="P:protein ubiquitination"/>
    <property type="evidence" value="ECO:0007669"/>
    <property type="project" value="InterPro"/>
</dbReference>
<dbReference type="CDD" id="cd00121">
    <property type="entry name" value="MATH"/>
    <property type="match status" value="1"/>
</dbReference>
<organism evidence="5 6">
    <name type="scientific">Eragrostis curvula</name>
    <name type="common">weeping love grass</name>
    <dbReference type="NCBI Taxonomy" id="38414"/>
    <lineage>
        <taxon>Eukaryota</taxon>
        <taxon>Viridiplantae</taxon>
        <taxon>Streptophyta</taxon>
        <taxon>Embryophyta</taxon>
        <taxon>Tracheophyta</taxon>
        <taxon>Spermatophyta</taxon>
        <taxon>Magnoliopsida</taxon>
        <taxon>Liliopsida</taxon>
        <taxon>Poales</taxon>
        <taxon>Poaceae</taxon>
        <taxon>PACMAD clade</taxon>
        <taxon>Chloridoideae</taxon>
        <taxon>Eragrostideae</taxon>
        <taxon>Eragrostidinae</taxon>
        <taxon>Eragrostis</taxon>
    </lineage>
</organism>
<dbReference type="SUPFAM" id="SSF54695">
    <property type="entry name" value="POZ domain"/>
    <property type="match status" value="1"/>
</dbReference>
<keyword evidence="6" id="KW-1185">Reference proteome</keyword>
<dbReference type="InterPro" id="IPR008974">
    <property type="entry name" value="TRAF-like"/>
</dbReference>
<dbReference type="OrthoDB" id="6359816at2759"/>
<evidence type="ECO:0000256" key="2">
    <source>
        <dbReference type="ARBA" id="ARBA00010846"/>
    </source>
</evidence>
<evidence type="ECO:0000256" key="1">
    <source>
        <dbReference type="ARBA" id="ARBA00004906"/>
    </source>
</evidence>
<reference evidence="5 6" key="1">
    <citation type="journal article" date="2019" name="Sci. Rep.">
        <title>A high-quality genome of Eragrostis curvula grass provides insights into Poaceae evolution and supports new strategies to enhance forage quality.</title>
        <authorList>
            <person name="Carballo J."/>
            <person name="Santos B.A.C.M."/>
            <person name="Zappacosta D."/>
            <person name="Garbus I."/>
            <person name="Selva J.P."/>
            <person name="Gallo C.A."/>
            <person name="Diaz A."/>
            <person name="Albertini E."/>
            <person name="Caccamo M."/>
            <person name="Echenique V."/>
        </authorList>
    </citation>
    <scope>NUCLEOTIDE SEQUENCE [LARGE SCALE GENOMIC DNA]</scope>
    <source>
        <strain evidence="6">cv. Victoria</strain>
        <tissue evidence="5">Leaf</tissue>
    </source>
</reference>
<dbReference type="CDD" id="cd18280">
    <property type="entry name" value="BTB_POZ_BPM_plant"/>
    <property type="match status" value="1"/>
</dbReference>
<dbReference type="AlphaFoldDB" id="A0A5J9ULJ2"/>
<gene>
    <name evidence="5" type="ORF">EJB05_26581</name>
</gene>